<reference evidence="1 2" key="1">
    <citation type="journal article" date="2015" name="Genome Biol. Evol.">
        <title>Phylogenomic analyses indicate that early fungi evolved digesting cell walls of algal ancestors of land plants.</title>
        <authorList>
            <person name="Chang Y."/>
            <person name="Wang S."/>
            <person name="Sekimoto S."/>
            <person name="Aerts A.L."/>
            <person name="Choi C."/>
            <person name="Clum A."/>
            <person name="LaButti K.M."/>
            <person name="Lindquist E.A."/>
            <person name="Yee Ngan C."/>
            <person name="Ohm R.A."/>
            <person name="Salamov A.A."/>
            <person name="Grigoriev I.V."/>
            <person name="Spatafora J.W."/>
            <person name="Berbee M.L."/>
        </authorList>
    </citation>
    <scope>NUCLEOTIDE SEQUENCE [LARGE SCALE GENOMIC DNA]</scope>
    <source>
        <strain evidence="1 2">NRRL 28638</strain>
    </source>
</reference>
<dbReference type="STRING" id="796925.A0A137PD58"/>
<organism evidence="1 2">
    <name type="scientific">Conidiobolus coronatus (strain ATCC 28846 / CBS 209.66 / NRRL 28638)</name>
    <name type="common">Delacroixia coronata</name>
    <dbReference type="NCBI Taxonomy" id="796925"/>
    <lineage>
        <taxon>Eukaryota</taxon>
        <taxon>Fungi</taxon>
        <taxon>Fungi incertae sedis</taxon>
        <taxon>Zoopagomycota</taxon>
        <taxon>Entomophthoromycotina</taxon>
        <taxon>Entomophthoromycetes</taxon>
        <taxon>Entomophthorales</taxon>
        <taxon>Ancylistaceae</taxon>
        <taxon>Conidiobolus</taxon>
    </lineage>
</organism>
<dbReference type="AlphaFoldDB" id="A0A137PD58"/>
<keyword evidence="2" id="KW-1185">Reference proteome</keyword>
<protein>
    <submittedName>
        <fullName evidence="1">Uncharacterized protein</fullName>
    </submittedName>
</protein>
<feature type="non-terminal residue" evidence="1">
    <location>
        <position position="118"/>
    </location>
</feature>
<evidence type="ECO:0000313" key="1">
    <source>
        <dbReference type="EMBL" id="KXN72938.1"/>
    </source>
</evidence>
<dbReference type="OrthoDB" id="416777at2759"/>
<dbReference type="Proteomes" id="UP000070444">
    <property type="component" value="Unassembled WGS sequence"/>
</dbReference>
<name>A0A137PD58_CONC2</name>
<dbReference type="EMBL" id="KQ964444">
    <property type="protein sequence ID" value="KXN72938.1"/>
    <property type="molecule type" value="Genomic_DNA"/>
</dbReference>
<accession>A0A137PD58</accession>
<gene>
    <name evidence="1" type="ORF">CONCODRAFT_4218</name>
</gene>
<proteinExistence type="predicted"/>
<sequence>MSDKIELDSILTEIVNCSNNPVVKDCFKVYKECKEVRLNLTGIIECSKKLQFQFNQNKFEFKSWRENTLNPSEANVFALNWIFWIDCMNFSFWSDLEFDKKLSSSKLSQQKYGVEYGG</sequence>
<evidence type="ECO:0000313" key="2">
    <source>
        <dbReference type="Proteomes" id="UP000070444"/>
    </source>
</evidence>
<dbReference type="InterPro" id="IPR019438">
    <property type="entry name" value="Q_salvage"/>
</dbReference>
<dbReference type="Pfam" id="PF10343">
    <property type="entry name" value="Q_salvage"/>
    <property type="match status" value="1"/>
</dbReference>